<dbReference type="CDD" id="cd07344">
    <property type="entry name" value="M48_yhfN_like"/>
    <property type="match status" value="1"/>
</dbReference>
<organism evidence="2 3">
    <name type="scientific">Phenylobacterium parvum</name>
    <dbReference type="NCBI Taxonomy" id="2201350"/>
    <lineage>
        <taxon>Bacteria</taxon>
        <taxon>Pseudomonadati</taxon>
        <taxon>Pseudomonadota</taxon>
        <taxon>Alphaproteobacteria</taxon>
        <taxon>Caulobacterales</taxon>
        <taxon>Caulobacteraceae</taxon>
        <taxon>Phenylobacterium</taxon>
    </lineage>
</organism>
<dbReference type="PANTHER" id="PTHR30399:SF1">
    <property type="entry name" value="UTP PYROPHOSPHATASE"/>
    <property type="match status" value="1"/>
</dbReference>
<evidence type="ECO:0000313" key="2">
    <source>
        <dbReference type="EMBL" id="AWM76412.1"/>
    </source>
</evidence>
<dbReference type="GO" id="GO:0016787">
    <property type="term" value="F:hydrolase activity"/>
    <property type="evidence" value="ECO:0007669"/>
    <property type="project" value="UniProtKB-KW"/>
</dbReference>
<feature type="domain" description="YgjP-like metallopeptidase" evidence="1">
    <location>
        <begin position="31"/>
        <end position="234"/>
    </location>
</feature>
<name>A0A2Z3HMF6_9CAUL</name>
<dbReference type="KEGG" id="phb:HYN04_00740"/>
<dbReference type="Proteomes" id="UP000247763">
    <property type="component" value="Chromosome"/>
</dbReference>
<reference evidence="3" key="1">
    <citation type="submission" date="2018-05" db="EMBL/GenBank/DDBJ databases">
        <title>Genome sequencing of Phenylobacterium sp. HYN0004.</title>
        <authorList>
            <person name="Yi H."/>
            <person name="Baek C."/>
        </authorList>
    </citation>
    <scope>NUCLEOTIDE SEQUENCE [LARGE SCALE GENOMIC DNA]</scope>
    <source>
        <strain evidence="3">HYN0004</strain>
    </source>
</reference>
<dbReference type="InterPro" id="IPR002725">
    <property type="entry name" value="YgjP-like_metallopeptidase"/>
</dbReference>
<dbReference type="PANTHER" id="PTHR30399">
    <property type="entry name" value="UNCHARACTERIZED PROTEIN YGJP"/>
    <property type="match status" value="1"/>
</dbReference>
<proteinExistence type="predicted"/>
<sequence length="247" mass="26993">MFGLGRTHADGDLIEVEGLPVRLKVNPRSRRIALRLDRSRREVVASAPDRRGLAEAARFARSRADWIRSRLSESPAPCSFAPGLDLALFDRPCRLEAGEGRTRLLDETGGVLVIRAAGAPDAFARSVVRVLKREALAGFRDLSRRHCETLGAPLPKVTVNDARTRWGSCTPGRAGAPPSVRYVWRLALAPLPVADYVAAHECAHILQPNHGPAFWGLVRDLVGDPAPHRDWLKREGPRLHALGAAEG</sequence>
<dbReference type="RefSeq" id="WP_110448981.1">
    <property type="nucleotide sequence ID" value="NZ_CP029479.1"/>
</dbReference>
<dbReference type="Gene3D" id="3.30.2010.10">
    <property type="entry name" value="Metalloproteases ('zincins'), catalytic domain"/>
    <property type="match status" value="1"/>
</dbReference>
<dbReference type="Pfam" id="PF01863">
    <property type="entry name" value="YgjP-like"/>
    <property type="match status" value="1"/>
</dbReference>
<protein>
    <submittedName>
        <fullName evidence="2">Metal-dependent hydrolase</fullName>
    </submittedName>
</protein>
<keyword evidence="2" id="KW-0378">Hydrolase</keyword>
<accession>A0A2Z3HMF6</accession>
<dbReference type="InterPro" id="IPR053136">
    <property type="entry name" value="UTP_pyrophosphatase-like"/>
</dbReference>
<dbReference type="OrthoDB" id="9795402at2"/>
<dbReference type="AlphaFoldDB" id="A0A2Z3HMF6"/>
<evidence type="ECO:0000259" key="1">
    <source>
        <dbReference type="Pfam" id="PF01863"/>
    </source>
</evidence>
<dbReference type="EMBL" id="CP029479">
    <property type="protein sequence ID" value="AWM76412.1"/>
    <property type="molecule type" value="Genomic_DNA"/>
</dbReference>
<evidence type="ECO:0000313" key="3">
    <source>
        <dbReference type="Proteomes" id="UP000247763"/>
    </source>
</evidence>
<gene>
    <name evidence="2" type="ORF">HYN04_00740</name>
</gene>
<keyword evidence="3" id="KW-1185">Reference proteome</keyword>